<accession>A0A224YCF1</accession>
<reference evidence="2" key="1">
    <citation type="journal article" date="2017" name="Parasit. Vectors">
        <title>Sialotranscriptomics of Rhipicephalus zambeziensis reveals intricate expression profiles of secretory proteins and suggests tight temporal transcriptional regulation during blood-feeding.</title>
        <authorList>
            <person name="de Castro M.H."/>
            <person name="de Klerk D."/>
            <person name="Pienaar R."/>
            <person name="Rees D.J.G."/>
            <person name="Mans B.J."/>
        </authorList>
    </citation>
    <scope>NUCLEOTIDE SEQUENCE</scope>
    <source>
        <tissue evidence="2">Salivary glands</tissue>
    </source>
</reference>
<dbReference type="Gene3D" id="2.40.128.20">
    <property type="match status" value="1"/>
</dbReference>
<dbReference type="EMBL" id="GFPF01004251">
    <property type="protein sequence ID" value="MAA15397.1"/>
    <property type="molecule type" value="Transcribed_RNA"/>
</dbReference>
<feature type="signal peptide" evidence="1">
    <location>
        <begin position="1"/>
        <end position="29"/>
    </location>
</feature>
<feature type="chain" id="PRO_5013075909" evidence="1">
    <location>
        <begin position="30"/>
        <end position="193"/>
    </location>
</feature>
<organism evidence="2">
    <name type="scientific">Rhipicephalus zambeziensis</name>
    <dbReference type="NCBI Taxonomy" id="60191"/>
    <lineage>
        <taxon>Eukaryota</taxon>
        <taxon>Metazoa</taxon>
        <taxon>Ecdysozoa</taxon>
        <taxon>Arthropoda</taxon>
        <taxon>Chelicerata</taxon>
        <taxon>Arachnida</taxon>
        <taxon>Acari</taxon>
        <taxon>Parasitiformes</taxon>
        <taxon>Ixodida</taxon>
        <taxon>Ixodoidea</taxon>
        <taxon>Ixodidae</taxon>
        <taxon>Rhipicephalinae</taxon>
        <taxon>Rhipicephalus</taxon>
        <taxon>Rhipicephalus</taxon>
    </lineage>
</organism>
<dbReference type="AlphaFoldDB" id="A0A224YCF1"/>
<name>A0A224YCF1_9ACAR</name>
<proteinExistence type="predicted"/>
<keyword evidence="1" id="KW-0732">Signal</keyword>
<sequence>MKLYLAFLSMNAFVLVHITGEIISTGCLADTLPASSNDTIYLVGYSLQLSLSNVMCVSSKFKERTDSGVKRFLTLAYIDTQTKKWVSEGRLFTVQFAEKDPLILKLNITGMPEQWKSLTGANSSYIVMYYNNDVMILSDRKRGYADEDRPVCSLWAKEKYKYHPEKITGLANISFHDNCAQPTFVPFDGTCWW</sequence>
<protein>
    <submittedName>
        <fullName evidence="2">Lipocalin</fullName>
    </submittedName>
</protein>
<evidence type="ECO:0000313" key="2">
    <source>
        <dbReference type="EMBL" id="MAA15397.1"/>
    </source>
</evidence>
<evidence type="ECO:0000256" key="1">
    <source>
        <dbReference type="SAM" id="SignalP"/>
    </source>
</evidence>
<dbReference type="InterPro" id="IPR012674">
    <property type="entry name" value="Calycin"/>
</dbReference>